<dbReference type="STRING" id="1461582.BN1048_00693"/>
<dbReference type="Pfam" id="PF14808">
    <property type="entry name" value="TMEM164"/>
    <property type="match status" value="1"/>
</dbReference>
<sequence>MQSFLDPNAQTVQIGDYNHAIYLAGIAIILFLLFKFRYQIKENSGRVMLGILVFAVVQRIVSVSYYVIIGEFTVTDSLPLHICRVVCYLIIIQFFVKKEWLDQVIFYFGLFAYASFIYPVGISPAIHMLGISFFMLHSLIIVYPIFRYFTHGFIPSLKGSFQSAILFAVYLTGMQLLNNAIGSNYFYTEDRPFMHDLSEPVYFFLNMFGIAVGFIITALIIRLVINLVSAGKEKHKGNEEKTLV</sequence>
<dbReference type="HOGENOM" id="CLU_088526_1_0_9"/>
<dbReference type="EMBL" id="CCSE01000001">
    <property type="protein sequence ID" value="CDZ99861.1"/>
    <property type="molecule type" value="Genomic_DNA"/>
</dbReference>
<feature type="transmembrane region" description="Helical" evidence="1">
    <location>
        <begin position="104"/>
        <end position="122"/>
    </location>
</feature>
<feature type="transmembrane region" description="Helical" evidence="1">
    <location>
        <begin position="201"/>
        <end position="225"/>
    </location>
</feature>
<protein>
    <submittedName>
        <fullName evidence="2">Integral membrane protein ()</fullName>
    </submittedName>
</protein>
<evidence type="ECO:0000313" key="2">
    <source>
        <dbReference type="EMBL" id="CDZ99861.1"/>
    </source>
</evidence>
<proteinExistence type="predicted"/>
<evidence type="ECO:0000313" key="3">
    <source>
        <dbReference type="Proteomes" id="UP000044136"/>
    </source>
</evidence>
<feature type="transmembrane region" description="Helical" evidence="1">
    <location>
        <begin position="161"/>
        <end position="181"/>
    </location>
</feature>
<accession>A0A078M5A2</accession>
<gene>
    <name evidence="2" type="ORF">BN1048_00693</name>
</gene>
<evidence type="ECO:0000256" key="1">
    <source>
        <dbReference type="SAM" id="Phobius"/>
    </source>
</evidence>
<keyword evidence="1" id="KW-0812">Transmembrane</keyword>
<dbReference type="RefSeq" id="WP_035808488.1">
    <property type="nucleotide sequence ID" value="NZ_CCSE01000001.1"/>
</dbReference>
<dbReference type="eggNOG" id="ENOG50337U8">
    <property type="taxonomic scope" value="Bacteria"/>
</dbReference>
<dbReference type="OrthoDB" id="9813172at2"/>
<organism evidence="2 3">
    <name type="scientific">Jeotgalicoccus saudimassiliensis</name>
    <dbReference type="NCBI Taxonomy" id="1461582"/>
    <lineage>
        <taxon>Bacteria</taxon>
        <taxon>Bacillati</taxon>
        <taxon>Bacillota</taxon>
        <taxon>Bacilli</taxon>
        <taxon>Bacillales</taxon>
        <taxon>Staphylococcaceae</taxon>
        <taxon>Jeotgalicoccus</taxon>
    </lineage>
</organism>
<feature type="transmembrane region" description="Helical" evidence="1">
    <location>
        <begin position="20"/>
        <end position="36"/>
    </location>
</feature>
<dbReference type="InterPro" id="IPR011737">
    <property type="entry name" value="CHP02206_TP0381"/>
</dbReference>
<keyword evidence="1" id="KW-1133">Transmembrane helix</keyword>
<keyword evidence="1" id="KW-0472">Membrane</keyword>
<reference evidence="2 3" key="1">
    <citation type="submission" date="2014-07" db="EMBL/GenBank/DDBJ databases">
        <authorList>
            <person name="Urmite Genomes Urmite Genomes"/>
        </authorList>
    </citation>
    <scope>NUCLEOTIDE SEQUENCE [LARGE SCALE GENOMIC DNA]</scope>
    <source>
        <strain evidence="2 3">13MG44_air</strain>
    </source>
</reference>
<feature type="transmembrane region" description="Helical" evidence="1">
    <location>
        <begin position="128"/>
        <end position="149"/>
    </location>
</feature>
<keyword evidence="3" id="KW-1185">Reference proteome</keyword>
<dbReference type="AlphaFoldDB" id="A0A078M5A2"/>
<dbReference type="NCBIfam" id="TIGR02206">
    <property type="entry name" value="intg_mem_TP0381"/>
    <property type="match status" value="1"/>
</dbReference>
<name>A0A078M5A2_9STAP</name>
<dbReference type="Proteomes" id="UP000044136">
    <property type="component" value="Unassembled WGS sequence"/>
</dbReference>
<feature type="transmembrane region" description="Helical" evidence="1">
    <location>
        <begin position="48"/>
        <end position="66"/>
    </location>
</feature>